<evidence type="ECO:0000313" key="2">
    <source>
        <dbReference type="Proteomes" id="UP000886885"/>
    </source>
</evidence>
<keyword evidence="2" id="KW-1185">Reference proteome</keyword>
<evidence type="ECO:0000313" key="1">
    <source>
        <dbReference type="EMBL" id="KAG6778952.1"/>
    </source>
</evidence>
<protein>
    <submittedName>
        <fullName evidence="1">Uncharacterized protein</fullName>
    </submittedName>
</protein>
<dbReference type="EMBL" id="JAAWWB010000007">
    <property type="protein sequence ID" value="KAG6778952.1"/>
    <property type="molecule type" value="Genomic_DNA"/>
</dbReference>
<proteinExistence type="predicted"/>
<accession>A0A8X8A2U4</accession>
<dbReference type="Proteomes" id="UP000886885">
    <property type="component" value="Chromosome 4A"/>
</dbReference>
<sequence>MSDPYERVKGGRLTFKGGSLATLSKGIEKKRKKKKKPVVDTVEDAAPVAENLESDAGEIIYTIDAAKKMKYEELFPVETKKFGYSEKKDLKSVEDALDDRVKKKADQLHMNAMSFPKRCKWVLPLPNLMADQICVARVLILTLLSAYRLLLKLITYWHKVLGSPYYPFSDVVIETEDELFPDLETKL</sequence>
<comment type="caution">
    <text evidence="1">The sequence shown here is derived from an EMBL/GenBank/DDBJ whole genome shotgun (WGS) entry which is preliminary data.</text>
</comment>
<organism evidence="1 2">
    <name type="scientific">Populus tomentosa</name>
    <name type="common">Chinese white poplar</name>
    <dbReference type="NCBI Taxonomy" id="118781"/>
    <lineage>
        <taxon>Eukaryota</taxon>
        <taxon>Viridiplantae</taxon>
        <taxon>Streptophyta</taxon>
        <taxon>Embryophyta</taxon>
        <taxon>Tracheophyta</taxon>
        <taxon>Spermatophyta</taxon>
        <taxon>Magnoliopsida</taxon>
        <taxon>eudicotyledons</taxon>
        <taxon>Gunneridae</taxon>
        <taxon>Pentapetalae</taxon>
        <taxon>rosids</taxon>
        <taxon>fabids</taxon>
        <taxon>Malpighiales</taxon>
        <taxon>Salicaceae</taxon>
        <taxon>Saliceae</taxon>
        <taxon>Populus</taxon>
    </lineage>
</organism>
<gene>
    <name evidence="1" type="ORF">POTOM_015315</name>
</gene>
<name>A0A8X8A2U4_POPTO</name>
<reference evidence="1" key="1">
    <citation type="journal article" date="2020" name="bioRxiv">
        <title>Hybrid origin of Populus tomentosa Carr. identified through genome sequencing and phylogenomic analysis.</title>
        <authorList>
            <person name="An X."/>
            <person name="Gao K."/>
            <person name="Chen Z."/>
            <person name="Li J."/>
            <person name="Yang X."/>
            <person name="Yang X."/>
            <person name="Zhou J."/>
            <person name="Guo T."/>
            <person name="Zhao T."/>
            <person name="Huang S."/>
            <person name="Miao D."/>
            <person name="Khan W.U."/>
            <person name="Rao P."/>
            <person name="Ye M."/>
            <person name="Lei B."/>
            <person name="Liao W."/>
            <person name="Wang J."/>
            <person name="Ji L."/>
            <person name="Li Y."/>
            <person name="Guo B."/>
            <person name="Mustafa N.S."/>
            <person name="Li S."/>
            <person name="Yun Q."/>
            <person name="Keller S.R."/>
            <person name="Mao J."/>
            <person name="Zhang R."/>
            <person name="Strauss S.H."/>
        </authorList>
    </citation>
    <scope>NUCLEOTIDE SEQUENCE</scope>
    <source>
        <strain evidence="1">GM15</strain>
        <tissue evidence="1">Leaf</tissue>
    </source>
</reference>
<dbReference type="AlphaFoldDB" id="A0A8X8A2U4"/>
<dbReference type="OrthoDB" id="679069at2759"/>